<organism evidence="1 2">
    <name type="scientific">Streptomyces griseofuscus</name>
    <dbReference type="NCBI Taxonomy" id="146922"/>
    <lineage>
        <taxon>Bacteria</taxon>
        <taxon>Bacillati</taxon>
        <taxon>Actinomycetota</taxon>
        <taxon>Actinomycetes</taxon>
        <taxon>Kitasatosporales</taxon>
        <taxon>Streptomycetaceae</taxon>
        <taxon>Streptomyces</taxon>
    </lineage>
</organism>
<dbReference type="AlphaFoldDB" id="A0A7H1QD66"/>
<gene>
    <name evidence="1" type="ORF">HEP81_08018</name>
</gene>
<dbReference type="GeneID" id="91467500"/>
<evidence type="ECO:0000313" key="1">
    <source>
        <dbReference type="EMBL" id="QNT98246.1"/>
    </source>
</evidence>
<protein>
    <submittedName>
        <fullName evidence="1">Uncharacterized protein</fullName>
    </submittedName>
</protein>
<keyword evidence="1" id="KW-0614">Plasmid</keyword>
<sequence>MSAHPCLMVAAVLPHVVTAIPPLLPTVFFDQHTAGWRTTTGGKTVNAVNVGSLV</sequence>
<geneLocation type="plasmid" evidence="1 2">
    <name>pSGRIFU1</name>
</geneLocation>
<proteinExistence type="predicted"/>
<dbReference type="EMBL" id="CP051007">
    <property type="protein sequence ID" value="QNT98246.1"/>
    <property type="molecule type" value="Genomic_DNA"/>
</dbReference>
<accession>A0A7H1QD66</accession>
<dbReference type="Proteomes" id="UP000516422">
    <property type="component" value="Plasmid pSGRIFU1"/>
</dbReference>
<reference evidence="1 2" key="1">
    <citation type="submission" date="2020-04" db="EMBL/GenBank/DDBJ databases">
        <title>Characterization and engineering of Streptomyces griseofuscus DSM40191 as a potential heterologous host for expression of BGCs.</title>
        <authorList>
            <person name="Gren T."/>
            <person name="Whitford C.M."/>
            <person name="Mohite O.S."/>
            <person name="Joergensen T.S."/>
            <person name="Nielsen J.B."/>
            <person name="Lee S.Y."/>
            <person name="Weber T."/>
        </authorList>
    </citation>
    <scope>NUCLEOTIDE SEQUENCE [LARGE SCALE GENOMIC DNA]</scope>
    <source>
        <strain evidence="1 2">DSM 40191</strain>
        <plasmid evidence="1 2">pSGRIFU1</plasmid>
    </source>
</reference>
<dbReference type="RefSeq" id="WP_157854697.1">
    <property type="nucleotide sequence ID" value="NZ_CP051007.1"/>
</dbReference>
<evidence type="ECO:0000313" key="2">
    <source>
        <dbReference type="Proteomes" id="UP000516422"/>
    </source>
</evidence>
<name>A0A7H1QD66_9ACTN</name>
<dbReference type="KEGG" id="sgf:HEP81_08018"/>